<comment type="subcellular location">
    <subcellularLocation>
        <location evidence="1 10">Cell inner membrane</location>
        <topology evidence="1 10">Multi-pass membrane protein</topology>
    </subcellularLocation>
</comment>
<evidence type="ECO:0000256" key="4">
    <source>
        <dbReference type="ARBA" id="ARBA00022475"/>
    </source>
</evidence>
<feature type="transmembrane region" description="Helical" evidence="10">
    <location>
        <begin position="112"/>
        <end position="137"/>
    </location>
</feature>
<dbReference type="GO" id="GO:0015173">
    <property type="term" value="F:aromatic amino acid transmembrane transporter activity"/>
    <property type="evidence" value="ECO:0007669"/>
    <property type="project" value="UniProtKB-UniRule"/>
</dbReference>
<keyword evidence="4 10" id="KW-1003">Cell membrane</keyword>
<protein>
    <recommendedName>
        <fullName evidence="10">Aromatic amino acid permease</fullName>
    </recommendedName>
</protein>
<comment type="caution">
    <text evidence="10">Lacks conserved residue(s) required for the propagation of feature annotation.</text>
</comment>
<evidence type="ECO:0000256" key="3">
    <source>
        <dbReference type="ARBA" id="ARBA00022448"/>
    </source>
</evidence>
<dbReference type="HOGENOM" id="CLU_038102_3_0_6"/>
<dbReference type="EMBL" id="AKKN01000010">
    <property type="protein sequence ID" value="EKT55594.1"/>
    <property type="molecule type" value="Genomic_DNA"/>
</dbReference>
<feature type="transmembrane region" description="Helical" evidence="10">
    <location>
        <begin position="144"/>
        <end position="163"/>
    </location>
</feature>
<comment type="function">
    <text evidence="10">Involved in transporting aromatic amino acids across the cytoplasmic membrane.</text>
</comment>
<feature type="transmembrane region" description="Helical" evidence="10">
    <location>
        <begin position="273"/>
        <end position="298"/>
    </location>
</feature>
<dbReference type="NCBIfam" id="NF011711">
    <property type="entry name" value="PRK15132.1"/>
    <property type="match status" value="1"/>
</dbReference>
<sequence>MKNRTLGSVLIVAGTTIGAGMLAMPLAAAGVGFTGIVCLLIGLWMLMSYTSLLLVEVYQYNPADMGLGSIAKKYLGPVGQVVTGLSMLLLMYALTTAYIGGAGVLISDSLSSWWNITISTKTAIILFTIVGGAVVCVGTHSVDFINRLLFTAKTIFMLIMIGVMMPHVESANLATMPIEKGLILSAVPVIFTSFGFHGSVPSLVNYMNGDVKKLRLIFITGSAIPLVAYILWQIATLGSIPSQTFLGILAQESGLNGLLTAIRDSVDTPRVNIAVSLFMDLALATSFLGVALGLFDYLADLFKRSNNAIGRVQTGLLTFIPPLFAALFYSSFVQALTYAAVALSVLALIIPALLVFRVRTVEKQASYRVKGGSAVLYIVLLCGISVILIQFAIVSGFLPQVG</sequence>
<evidence type="ECO:0000256" key="6">
    <source>
        <dbReference type="ARBA" id="ARBA00022692"/>
    </source>
</evidence>
<dbReference type="InterPro" id="IPR013059">
    <property type="entry name" value="Trp_tyr_transpt"/>
</dbReference>
<dbReference type="GO" id="GO:0005886">
    <property type="term" value="C:plasma membrane"/>
    <property type="evidence" value="ECO:0007669"/>
    <property type="project" value="UniProtKB-SubCell"/>
</dbReference>
<dbReference type="Pfam" id="PF03222">
    <property type="entry name" value="Trp_Tyr_perm"/>
    <property type="match status" value="1"/>
</dbReference>
<organism evidence="11 12">
    <name type="scientific">Providencia sneebia DSM 19967</name>
    <dbReference type="NCBI Taxonomy" id="1141660"/>
    <lineage>
        <taxon>Bacteria</taxon>
        <taxon>Pseudomonadati</taxon>
        <taxon>Pseudomonadota</taxon>
        <taxon>Gammaproteobacteria</taxon>
        <taxon>Enterobacterales</taxon>
        <taxon>Morganellaceae</taxon>
        <taxon>Providencia</taxon>
    </lineage>
</organism>
<dbReference type="OrthoDB" id="18749at2"/>
<keyword evidence="6 10" id="KW-0812">Transmembrane</keyword>
<dbReference type="NCBIfam" id="TIGR00837">
    <property type="entry name" value="araaP"/>
    <property type="match status" value="1"/>
</dbReference>
<dbReference type="PROSITE" id="PS00594">
    <property type="entry name" value="AROMATIC_AA_PERMEASE_1"/>
    <property type="match status" value="1"/>
</dbReference>
<dbReference type="PANTHER" id="PTHR46997:SF2">
    <property type="entry name" value="TYROSINE-SPECIFIC TRANSPORT SYSTEM"/>
    <property type="match status" value="1"/>
</dbReference>
<evidence type="ECO:0000313" key="11">
    <source>
        <dbReference type="EMBL" id="EKT55594.1"/>
    </source>
</evidence>
<dbReference type="InterPro" id="IPR013061">
    <property type="entry name" value="Trp/try_permease_CS"/>
</dbReference>
<evidence type="ECO:0000256" key="2">
    <source>
        <dbReference type="ARBA" id="ARBA00005452"/>
    </source>
</evidence>
<evidence type="ECO:0000313" key="12">
    <source>
        <dbReference type="Proteomes" id="UP000010290"/>
    </source>
</evidence>
<feature type="transmembrane region" description="Helical" evidence="10">
    <location>
        <begin position="216"/>
        <end position="235"/>
    </location>
</feature>
<dbReference type="InterPro" id="IPR018227">
    <property type="entry name" value="Amino_acid_transport_2"/>
</dbReference>
<keyword evidence="12" id="KW-1185">Reference proteome</keyword>
<reference evidence="11 12" key="1">
    <citation type="journal article" date="2012" name="BMC Genomics">
        <title>Comparative genomics of bacteria in the genus Providencia isolated from wild Drosophila melanogaster.</title>
        <authorList>
            <person name="Galac M.R."/>
            <person name="Lazzaro B.P."/>
        </authorList>
    </citation>
    <scope>NUCLEOTIDE SEQUENCE [LARGE SCALE GENOMIC DNA]</scope>
    <source>
        <strain evidence="11 12">DSM 19967</strain>
    </source>
</reference>
<comment type="similarity">
    <text evidence="2 10">Belongs to the amino acid/polyamine transporter 2 family. Mtr/TnaB/TyrP permease subfamily.</text>
</comment>
<evidence type="ECO:0000256" key="5">
    <source>
        <dbReference type="ARBA" id="ARBA00022519"/>
    </source>
</evidence>
<keyword evidence="5 10" id="KW-0997">Cell inner membrane</keyword>
<dbReference type="GO" id="GO:0003333">
    <property type="term" value="P:amino acid transmembrane transport"/>
    <property type="evidence" value="ECO:0007669"/>
    <property type="project" value="InterPro"/>
</dbReference>
<keyword evidence="7 10" id="KW-0029">Amino-acid transport</keyword>
<evidence type="ECO:0000256" key="7">
    <source>
        <dbReference type="ARBA" id="ARBA00022970"/>
    </source>
</evidence>
<keyword evidence="9 10" id="KW-0472">Membrane</keyword>
<dbReference type="PRINTS" id="PR00166">
    <property type="entry name" value="AROAAPRMEASE"/>
</dbReference>
<name>K8W4Y9_9GAMM</name>
<feature type="transmembrane region" description="Helical" evidence="10">
    <location>
        <begin position="39"/>
        <end position="60"/>
    </location>
</feature>
<dbReference type="PATRIC" id="fig|1141660.3.peg.2279"/>
<proteinExistence type="inferred from homology"/>
<keyword evidence="3 10" id="KW-0813">Transport</keyword>
<feature type="transmembrane region" description="Helical" evidence="10">
    <location>
        <begin position="335"/>
        <end position="356"/>
    </location>
</feature>
<evidence type="ECO:0000256" key="8">
    <source>
        <dbReference type="ARBA" id="ARBA00022989"/>
    </source>
</evidence>
<evidence type="ECO:0000256" key="9">
    <source>
        <dbReference type="ARBA" id="ARBA00023136"/>
    </source>
</evidence>
<dbReference type="Proteomes" id="UP000010290">
    <property type="component" value="Chromosome"/>
</dbReference>
<evidence type="ECO:0000256" key="1">
    <source>
        <dbReference type="ARBA" id="ARBA00004429"/>
    </source>
</evidence>
<dbReference type="AlphaFoldDB" id="K8W4Y9"/>
<dbReference type="PANTHER" id="PTHR46997">
    <property type="entry name" value="LOW AFFINITY TRYPTOPHAN PERMEASE-RELATED"/>
    <property type="match status" value="1"/>
</dbReference>
<gene>
    <name evidence="11" type="ORF">OO7_11439</name>
</gene>
<feature type="transmembrane region" description="Helical" evidence="10">
    <location>
        <begin position="310"/>
        <end position="329"/>
    </location>
</feature>
<feature type="transmembrane region" description="Helical" evidence="10">
    <location>
        <begin position="376"/>
        <end position="398"/>
    </location>
</feature>
<accession>K8W4Y9</accession>
<dbReference type="Gene3D" id="1.20.1740.10">
    <property type="entry name" value="Amino acid/polyamine transporter I"/>
    <property type="match status" value="1"/>
</dbReference>
<comment type="caution">
    <text evidence="11">The sequence shown here is derived from an EMBL/GenBank/DDBJ whole genome shotgun (WGS) entry which is preliminary data.</text>
</comment>
<feature type="transmembrane region" description="Helical" evidence="10">
    <location>
        <begin position="183"/>
        <end position="204"/>
    </location>
</feature>
<feature type="transmembrane region" description="Helical" evidence="10">
    <location>
        <begin position="81"/>
        <end position="106"/>
    </location>
</feature>
<keyword evidence="8 10" id="KW-1133">Transmembrane helix</keyword>
<evidence type="ECO:0000256" key="10">
    <source>
        <dbReference type="RuleBase" id="RU367149"/>
    </source>
</evidence>